<keyword evidence="4" id="KW-1185">Reference proteome</keyword>
<protein>
    <recommendedName>
        <fullName evidence="2">Aminotransferase class V domain-containing protein</fullName>
    </recommendedName>
</protein>
<evidence type="ECO:0000313" key="3">
    <source>
        <dbReference type="EMBL" id="BAP54834.1"/>
    </source>
</evidence>
<dbReference type="Gene3D" id="3.40.640.10">
    <property type="entry name" value="Type I PLP-dependent aspartate aminotransferase-like (Major domain)"/>
    <property type="match status" value="1"/>
</dbReference>
<evidence type="ECO:0000259" key="2">
    <source>
        <dbReference type="Pfam" id="PF00266"/>
    </source>
</evidence>
<dbReference type="Pfam" id="PF00266">
    <property type="entry name" value="Aminotran_5"/>
    <property type="match status" value="1"/>
</dbReference>
<name>A0A090ADG9_9GAMM</name>
<organism evidence="3 4">
    <name type="scientific">Thioploca ingrica</name>
    <dbReference type="NCBI Taxonomy" id="40754"/>
    <lineage>
        <taxon>Bacteria</taxon>
        <taxon>Pseudomonadati</taxon>
        <taxon>Pseudomonadota</taxon>
        <taxon>Gammaproteobacteria</taxon>
        <taxon>Thiotrichales</taxon>
        <taxon>Thiotrichaceae</taxon>
        <taxon>Thioploca</taxon>
    </lineage>
</organism>
<dbReference type="Proteomes" id="UP000031623">
    <property type="component" value="Chromosome"/>
</dbReference>
<gene>
    <name evidence="3" type="ORF">THII_0537</name>
</gene>
<evidence type="ECO:0000256" key="1">
    <source>
        <dbReference type="ARBA" id="ARBA00022898"/>
    </source>
</evidence>
<dbReference type="OrthoDB" id="9764293at2"/>
<dbReference type="SUPFAM" id="SSF53383">
    <property type="entry name" value="PLP-dependent transferases"/>
    <property type="match status" value="1"/>
</dbReference>
<dbReference type="AlphaFoldDB" id="A0A090ADG9"/>
<dbReference type="InterPro" id="IPR000192">
    <property type="entry name" value="Aminotrans_V_dom"/>
</dbReference>
<reference evidence="3 4" key="1">
    <citation type="journal article" date="2014" name="ISME J.">
        <title>Ecophysiology of Thioploca ingrica as revealed by the complete genome sequence supplemented with proteomic evidence.</title>
        <authorList>
            <person name="Kojima H."/>
            <person name="Ogura Y."/>
            <person name="Yamamoto N."/>
            <person name="Togashi T."/>
            <person name="Mori H."/>
            <person name="Watanabe T."/>
            <person name="Nemoto F."/>
            <person name="Kurokawa K."/>
            <person name="Hayashi T."/>
            <person name="Fukui M."/>
        </authorList>
    </citation>
    <scope>NUCLEOTIDE SEQUENCE [LARGE SCALE GENOMIC DNA]</scope>
</reference>
<dbReference type="InterPro" id="IPR015422">
    <property type="entry name" value="PyrdxlP-dep_Trfase_small"/>
</dbReference>
<dbReference type="HOGENOM" id="CLU_003433_2_1_6"/>
<dbReference type="InterPro" id="IPR015424">
    <property type="entry name" value="PyrdxlP-dep_Trfase"/>
</dbReference>
<dbReference type="STRING" id="40754.THII_0537"/>
<proteinExistence type="predicted"/>
<accession>A0A090ADG9</accession>
<dbReference type="InterPro" id="IPR015421">
    <property type="entry name" value="PyrdxlP-dep_Trfase_major"/>
</dbReference>
<dbReference type="KEGG" id="tig:THII_0537"/>
<dbReference type="Gene3D" id="3.90.1150.10">
    <property type="entry name" value="Aspartate Aminotransferase, domain 1"/>
    <property type="match status" value="1"/>
</dbReference>
<keyword evidence="1" id="KW-0663">Pyridoxal phosphate</keyword>
<evidence type="ECO:0000313" key="4">
    <source>
        <dbReference type="Proteomes" id="UP000031623"/>
    </source>
</evidence>
<sequence>MSVDLEQEFPLSEDIIYLNHAAVSPWPRRTAEAVQRFALENMTQGARNYVQWEQQEQLLREQFRNLLNAPATSDIALLKNTSEALSVVAYGLNWQLGDNIVITDQEFPSNRIVWESLQNQGVTVRQAPIASVADPEVALFALVDEHTRLIAVSSVQYASGLRMDLAKIGLFCRHHGILFCIDAIQSLGALPFDVQAIQADFVMADGHKWLLGPEGVAVFYCRAALREQLQLKQYGWHMVENANNYATKTWTVAQNARRFECGSPNQLGIQALSASLSLLLEIGMATVEKRVLANTHLLLAGLTQLPNIEILSPQQSNRYAGIVTFRHQQLETQDLFQQLLSKGVICAKRGGGIRFSPHFYLSTTKLTRAIASISCV</sequence>
<dbReference type="PANTHER" id="PTHR43586:SF15">
    <property type="entry name" value="BLR3095 PROTEIN"/>
    <property type="match status" value="1"/>
</dbReference>
<feature type="domain" description="Aminotransferase class V" evidence="2">
    <location>
        <begin position="16"/>
        <end position="349"/>
    </location>
</feature>
<dbReference type="EMBL" id="AP014633">
    <property type="protein sequence ID" value="BAP54834.1"/>
    <property type="molecule type" value="Genomic_DNA"/>
</dbReference>
<dbReference type="PANTHER" id="PTHR43586">
    <property type="entry name" value="CYSTEINE DESULFURASE"/>
    <property type="match status" value="1"/>
</dbReference>